<sequence length="376" mass="42035">GRAHGGRSRSRAVPVRRRPGHLVAADRVHGRHLHPPARHRSRRRGSVLRPLVPATADLRPGRIDRVRVRAVRQRPAGRDPGSRRRPRLAGADRADRQLDHRAHPRRRVHRRPLRRHLDRLHPRALVWLTRAERVRGHHHDHVRSRRPPRHRQDAHAVVPALRDGPDHRRSHHPARARRTRAGRPSRARAARLRELAVLAGGARAVHLLPGHALPRVGAGADVVALQPARRDADLAVLDLRVVPPALGAVHDGGGVDFDLRAARRADRRTAVAVPALHRGAHRRRRQRRLRPGVAGVRDRPCADGAGAPAAVQGDAAAAAPVRRGARPLRRPGGRGARTDGVRRGRRPRPRRRRARCRRPERGDRGRLIASRQAPRL</sequence>
<name>A0A6J4LUQ6_9ACTN</name>
<feature type="region of interest" description="Disordered" evidence="1">
    <location>
        <begin position="276"/>
        <end position="376"/>
    </location>
</feature>
<feature type="compositionally biased region" description="Basic residues" evidence="1">
    <location>
        <begin position="29"/>
        <end position="46"/>
    </location>
</feature>
<organism evidence="2">
    <name type="scientific">uncultured Nocardioidaceae bacterium</name>
    <dbReference type="NCBI Taxonomy" id="253824"/>
    <lineage>
        <taxon>Bacteria</taxon>
        <taxon>Bacillati</taxon>
        <taxon>Actinomycetota</taxon>
        <taxon>Actinomycetes</taxon>
        <taxon>Propionibacteriales</taxon>
        <taxon>Nocardioidaceae</taxon>
        <taxon>environmental samples</taxon>
    </lineage>
</organism>
<feature type="compositionally biased region" description="Basic residues" evidence="1">
    <location>
        <begin position="343"/>
        <end position="356"/>
    </location>
</feature>
<accession>A0A6J4LUQ6</accession>
<evidence type="ECO:0000256" key="1">
    <source>
        <dbReference type="SAM" id="MobiDB-lite"/>
    </source>
</evidence>
<protein>
    <submittedName>
        <fullName evidence="2">Inner membrane protein YihY, formerly thought to be RNase BN</fullName>
    </submittedName>
</protein>
<gene>
    <name evidence="2" type="ORF">AVDCRST_MAG72-923</name>
</gene>
<evidence type="ECO:0000313" key="2">
    <source>
        <dbReference type="EMBL" id="CAA9342483.1"/>
    </source>
</evidence>
<feature type="compositionally biased region" description="Basic residues" evidence="1">
    <location>
        <begin position="278"/>
        <end position="290"/>
    </location>
</feature>
<feature type="region of interest" description="Disordered" evidence="1">
    <location>
        <begin position="67"/>
        <end position="115"/>
    </location>
</feature>
<feature type="compositionally biased region" description="Basic residues" evidence="1">
    <location>
        <begin position="323"/>
        <end position="332"/>
    </location>
</feature>
<proteinExistence type="predicted"/>
<feature type="compositionally biased region" description="Basic residues" evidence="1">
    <location>
        <begin position="102"/>
        <end position="115"/>
    </location>
</feature>
<feature type="compositionally biased region" description="Low complexity" evidence="1">
    <location>
        <begin position="302"/>
        <end position="322"/>
    </location>
</feature>
<reference evidence="2" key="1">
    <citation type="submission" date="2020-02" db="EMBL/GenBank/DDBJ databases">
        <authorList>
            <person name="Meier V. D."/>
        </authorList>
    </citation>
    <scope>NUCLEOTIDE SEQUENCE</scope>
    <source>
        <strain evidence="2">AVDCRST_MAG72</strain>
    </source>
</reference>
<dbReference type="EMBL" id="CADCUJ010000042">
    <property type="protein sequence ID" value="CAA9342483.1"/>
    <property type="molecule type" value="Genomic_DNA"/>
</dbReference>
<feature type="compositionally biased region" description="Basic and acidic residues" evidence="1">
    <location>
        <begin position="90"/>
        <end position="101"/>
    </location>
</feature>
<feature type="compositionally biased region" description="Basic residues" evidence="1">
    <location>
        <begin position="136"/>
        <end position="149"/>
    </location>
</feature>
<feature type="region of interest" description="Disordered" evidence="1">
    <location>
        <begin position="1"/>
        <end position="20"/>
    </location>
</feature>
<feature type="region of interest" description="Disordered" evidence="1">
    <location>
        <begin position="136"/>
        <end position="187"/>
    </location>
</feature>
<feature type="region of interest" description="Disordered" evidence="1">
    <location>
        <begin position="27"/>
        <end position="54"/>
    </location>
</feature>
<dbReference type="AlphaFoldDB" id="A0A6J4LUQ6"/>
<feature type="non-terminal residue" evidence="2">
    <location>
        <position position="1"/>
    </location>
</feature>
<feature type="compositionally biased region" description="Basic and acidic residues" evidence="1">
    <location>
        <begin position="357"/>
        <end position="366"/>
    </location>
</feature>
<feature type="non-terminal residue" evidence="2">
    <location>
        <position position="376"/>
    </location>
</feature>
<feature type="compositionally biased region" description="Basic residues" evidence="1">
    <location>
        <begin position="168"/>
        <end position="187"/>
    </location>
</feature>